<feature type="chain" id="PRO_5002090212" description="glucan endo-1,3-beta-D-glucosidase" evidence="9">
    <location>
        <begin position="18"/>
        <end position="490"/>
    </location>
</feature>
<name>A0A0B4H3M1_METGA</name>
<dbReference type="GO" id="GO:0009277">
    <property type="term" value="C:fungal-type cell wall"/>
    <property type="evidence" value="ECO:0007669"/>
    <property type="project" value="TreeGrafter"/>
</dbReference>
<dbReference type="PANTHER" id="PTHR31737">
    <property type="entry name" value="PROTEIN TOS1"/>
    <property type="match status" value="1"/>
</dbReference>
<dbReference type="HOGENOM" id="CLU_030276_0_0_1"/>
<dbReference type="EC" id="3.2.1.39" evidence="3"/>
<evidence type="ECO:0000256" key="3">
    <source>
        <dbReference type="ARBA" id="ARBA00012780"/>
    </source>
</evidence>
<dbReference type="Pfam" id="PF10290">
    <property type="entry name" value="YJL171C_Tos1_N"/>
    <property type="match status" value="1"/>
</dbReference>
<evidence type="ECO:0000256" key="2">
    <source>
        <dbReference type="ARBA" id="ARBA00006055"/>
    </source>
</evidence>
<evidence type="ECO:0000256" key="1">
    <source>
        <dbReference type="ARBA" id="ARBA00000382"/>
    </source>
</evidence>
<feature type="domain" description="Cell wall protein YJL171C/Tos1 C-terminal" evidence="10">
    <location>
        <begin position="239"/>
        <end position="470"/>
    </location>
</feature>
<dbReference type="GO" id="GO:0042973">
    <property type="term" value="F:glucan endo-1,3-beta-D-glucosidase activity"/>
    <property type="evidence" value="ECO:0007669"/>
    <property type="project" value="UniProtKB-EC"/>
</dbReference>
<keyword evidence="5" id="KW-0378">Hydrolase</keyword>
<protein>
    <recommendedName>
        <fullName evidence="3">glucan endo-1,3-beta-D-glucosidase</fullName>
        <ecNumber evidence="3">3.2.1.39</ecNumber>
    </recommendedName>
</protein>
<evidence type="ECO:0000256" key="9">
    <source>
        <dbReference type="SAM" id="SignalP"/>
    </source>
</evidence>
<dbReference type="Pfam" id="PF10287">
    <property type="entry name" value="YJL171C_Tos1_C"/>
    <property type="match status" value="1"/>
</dbReference>
<comment type="catalytic activity">
    <reaction evidence="1">
        <text>Hydrolysis of (1-&gt;3)-beta-D-glucosidic linkages in (1-&gt;3)-beta-D-glucans.</text>
        <dbReference type="EC" id="3.2.1.39"/>
    </reaction>
</comment>
<reference evidence="12 13" key="1">
    <citation type="journal article" date="2014" name="Proc. Natl. Acad. Sci. U.S.A.">
        <title>Trajectory and genomic determinants of fungal-pathogen speciation and host adaptation.</title>
        <authorList>
            <person name="Hu X."/>
            <person name="Xiao G."/>
            <person name="Zheng P."/>
            <person name="Shang Y."/>
            <person name="Su Y."/>
            <person name="Zhang X."/>
            <person name="Liu X."/>
            <person name="Zhan S."/>
            <person name="St Leger R.J."/>
            <person name="Wang C."/>
        </authorList>
    </citation>
    <scope>NUCLEOTIDE SEQUENCE [LARGE SCALE GENOMIC DNA]</scope>
    <source>
        <strain evidence="12 13">ARSEF 977</strain>
    </source>
</reference>
<feature type="compositionally biased region" description="Low complexity" evidence="8">
    <location>
        <begin position="192"/>
        <end position="202"/>
    </location>
</feature>
<proteinExistence type="inferred from homology"/>
<dbReference type="AlphaFoldDB" id="A0A0B4H3M1"/>
<gene>
    <name evidence="12" type="ORF">MGU_03183</name>
</gene>
<evidence type="ECO:0000256" key="8">
    <source>
        <dbReference type="SAM" id="MobiDB-lite"/>
    </source>
</evidence>
<feature type="region of interest" description="Disordered" evidence="8">
    <location>
        <begin position="111"/>
        <end position="145"/>
    </location>
</feature>
<feature type="domain" description="Cell wall protein YJL171C/Tos1 N-terminal" evidence="11">
    <location>
        <begin position="40"/>
        <end position="100"/>
    </location>
</feature>
<evidence type="ECO:0000256" key="7">
    <source>
        <dbReference type="ARBA" id="ARBA00023316"/>
    </source>
</evidence>
<accession>A0A0B4H3M1</accession>
<evidence type="ECO:0000256" key="5">
    <source>
        <dbReference type="ARBA" id="ARBA00022801"/>
    </source>
</evidence>
<feature type="signal peptide" evidence="9">
    <location>
        <begin position="1"/>
        <end position="17"/>
    </location>
</feature>
<comment type="similarity">
    <text evidence="2">Belongs to the PGA52 family.</text>
</comment>
<keyword evidence="7" id="KW-0961">Cell wall biogenesis/degradation</keyword>
<sequence length="490" mass="51919">MKYTASVLLASAGLATALIQQCSSREAVDEGGNWFCGAVDQILYEGIQGEGSFKAVTKMSDAGECLQKDQSYGGPLAPLDQDLSVHFRGPLELRQFAVYNLASNQKRDQIDPEVGVGKSGTDARVQGGKVEAGPETSKISARHRHGHRFLHRAQRDKRGDTVTATINGKVVTWENDYFGPAATPNPVPAPAPKVQAGAGAAAVKDKDADADTTATTSKKPAATKPADKKPSGKPAPSGSDWDRVAYYNAVKQVSENIVFMGNHGGQGSGVFDTVWGLSLSYLNSTGTGGASSPEILENILIPSNTEFSIFSAEKCDASCGFSRVPSIAYKGFGGANKVFLFEFKMPSDGTRCPAGARPGSPGCANPDMPAVWALNAAIPRAAQYKGCSCWGTGCGELDIYEVLAPGDAKCKSTFHMANGAGSSDYFKRPTDEYIKVATVFHEETASVSIKKLSDDVDFAKGLDDETVLSWLNRPTDDKALKLSSLFQLSS</sequence>
<keyword evidence="13" id="KW-1185">Reference proteome</keyword>
<feature type="region of interest" description="Disordered" evidence="8">
    <location>
        <begin position="183"/>
        <end position="238"/>
    </location>
</feature>
<evidence type="ECO:0000259" key="11">
    <source>
        <dbReference type="Pfam" id="PF10290"/>
    </source>
</evidence>
<dbReference type="PANTHER" id="PTHR31737:SF2">
    <property type="entry name" value="PROTEIN TOS1"/>
    <property type="match status" value="1"/>
</dbReference>
<feature type="compositionally biased region" description="Low complexity" evidence="8">
    <location>
        <begin position="211"/>
        <end position="224"/>
    </location>
</feature>
<dbReference type="EMBL" id="AZNH01000007">
    <property type="protein sequence ID" value="KID89778.1"/>
    <property type="molecule type" value="Genomic_DNA"/>
</dbReference>
<evidence type="ECO:0000313" key="12">
    <source>
        <dbReference type="EMBL" id="KID89778.1"/>
    </source>
</evidence>
<dbReference type="Proteomes" id="UP000031192">
    <property type="component" value="Unassembled WGS sequence"/>
</dbReference>
<evidence type="ECO:0000256" key="4">
    <source>
        <dbReference type="ARBA" id="ARBA00022729"/>
    </source>
</evidence>
<organism evidence="12 13">
    <name type="scientific">Metarhizium guizhouense (strain ARSEF 977)</name>
    <dbReference type="NCBI Taxonomy" id="1276136"/>
    <lineage>
        <taxon>Eukaryota</taxon>
        <taxon>Fungi</taxon>
        <taxon>Dikarya</taxon>
        <taxon>Ascomycota</taxon>
        <taxon>Pezizomycotina</taxon>
        <taxon>Sordariomycetes</taxon>
        <taxon>Hypocreomycetidae</taxon>
        <taxon>Hypocreales</taxon>
        <taxon>Clavicipitaceae</taxon>
        <taxon>Metarhizium</taxon>
    </lineage>
</organism>
<dbReference type="OrthoDB" id="118256at2759"/>
<keyword evidence="6" id="KW-0326">Glycosidase</keyword>
<dbReference type="InterPro" id="IPR018805">
    <property type="entry name" value="YJL171C/Tos1_C"/>
</dbReference>
<comment type="caution">
    <text evidence="12">The sequence shown here is derived from an EMBL/GenBank/DDBJ whole genome shotgun (WGS) entry which is preliminary data.</text>
</comment>
<dbReference type="GO" id="GO:0071555">
    <property type="term" value="P:cell wall organization"/>
    <property type="evidence" value="ECO:0007669"/>
    <property type="project" value="UniProtKB-KW"/>
</dbReference>
<dbReference type="InterPro" id="IPR018807">
    <property type="entry name" value="YJL171C/Tos1_N"/>
</dbReference>
<evidence type="ECO:0000256" key="6">
    <source>
        <dbReference type="ARBA" id="ARBA00023295"/>
    </source>
</evidence>
<evidence type="ECO:0000313" key="13">
    <source>
        <dbReference type="Proteomes" id="UP000031192"/>
    </source>
</evidence>
<evidence type="ECO:0000259" key="10">
    <source>
        <dbReference type="Pfam" id="PF10287"/>
    </source>
</evidence>
<keyword evidence="4 9" id="KW-0732">Signal</keyword>